<name>A0A4Y3KBK9_CELUD</name>
<proteinExistence type="predicted"/>
<organism evidence="1 2">
    <name type="scientific">Cellulomonas uda</name>
    <dbReference type="NCBI Taxonomy" id="1714"/>
    <lineage>
        <taxon>Bacteria</taxon>
        <taxon>Bacillati</taxon>
        <taxon>Actinomycetota</taxon>
        <taxon>Actinomycetes</taxon>
        <taxon>Micrococcales</taxon>
        <taxon>Cellulomonadaceae</taxon>
        <taxon>Cellulomonas</taxon>
    </lineage>
</organism>
<evidence type="ECO:0000313" key="1">
    <source>
        <dbReference type="EMBL" id="GEA80764.1"/>
    </source>
</evidence>
<reference evidence="1 2" key="1">
    <citation type="submission" date="2019-06" db="EMBL/GenBank/DDBJ databases">
        <title>Whole genome shotgun sequence of Cellulomonas uda NBRC 3747.</title>
        <authorList>
            <person name="Hosoyama A."/>
            <person name="Uohara A."/>
            <person name="Ohji S."/>
            <person name="Ichikawa N."/>
        </authorList>
    </citation>
    <scope>NUCLEOTIDE SEQUENCE [LARGE SCALE GENOMIC DNA]</scope>
    <source>
        <strain evidence="1 2">NBRC 3747</strain>
    </source>
</reference>
<dbReference type="EMBL" id="BJLP01000016">
    <property type="protein sequence ID" value="GEA80764.1"/>
    <property type="molecule type" value="Genomic_DNA"/>
</dbReference>
<protein>
    <submittedName>
        <fullName evidence="1">Uncharacterized protein</fullName>
    </submittedName>
</protein>
<dbReference type="AlphaFoldDB" id="A0A4Y3KBK9"/>
<dbReference type="Proteomes" id="UP000315842">
    <property type="component" value="Unassembled WGS sequence"/>
</dbReference>
<accession>A0A4Y3KBK9</accession>
<sequence>MKLVAWTDVTFEQADTDALSAVHEVAEAGAARATGVPMPSARSRAVEASRRRVVVVTGFPLCLVRTDASL</sequence>
<keyword evidence="2" id="KW-1185">Reference proteome</keyword>
<evidence type="ECO:0000313" key="2">
    <source>
        <dbReference type="Proteomes" id="UP000315842"/>
    </source>
</evidence>
<comment type="caution">
    <text evidence="1">The sequence shown here is derived from an EMBL/GenBank/DDBJ whole genome shotgun (WGS) entry which is preliminary data.</text>
</comment>
<gene>
    <name evidence="1" type="ORF">CUD01_12080</name>
</gene>